<feature type="domain" description="VOC" evidence="1">
    <location>
        <begin position="4"/>
        <end position="115"/>
    </location>
</feature>
<keyword evidence="3" id="KW-1185">Reference proteome</keyword>
<dbReference type="SUPFAM" id="SSF54593">
    <property type="entry name" value="Glyoxalase/Bleomycin resistance protein/Dihydroxybiphenyl dioxygenase"/>
    <property type="match status" value="1"/>
</dbReference>
<proteinExistence type="predicted"/>
<evidence type="ECO:0000259" key="1">
    <source>
        <dbReference type="PROSITE" id="PS51819"/>
    </source>
</evidence>
<evidence type="ECO:0000313" key="3">
    <source>
        <dbReference type="Proteomes" id="UP000247591"/>
    </source>
</evidence>
<dbReference type="RefSeq" id="WP_110467608.1">
    <property type="nucleotide sequence ID" value="NZ_QJSP01000001.1"/>
</dbReference>
<dbReference type="InterPro" id="IPR004360">
    <property type="entry name" value="Glyas_Fos-R_dOase_dom"/>
</dbReference>
<reference evidence="2 3" key="1">
    <citation type="submission" date="2018-06" db="EMBL/GenBank/DDBJ databases">
        <title>Genomic Encyclopedia of Type Strains, Phase IV (KMG-IV): sequencing the most valuable type-strain genomes for metagenomic binning, comparative biology and taxonomic classification.</title>
        <authorList>
            <person name="Goeker M."/>
        </authorList>
    </citation>
    <scope>NUCLEOTIDE SEQUENCE [LARGE SCALE GENOMIC DNA]</scope>
    <source>
        <strain evidence="2 3">DSM 45521</strain>
    </source>
</reference>
<evidence type="ECO:0000313" key="2">
    <source>
        <dbReference type="EMBL" id="PYE20883.1"/>
    </source>
</evidence>
<organism evidence="2 3">
    <name type="scientific">Williamsia limnetica</name>
    <dbReference type="NCBI Taxonomy" id="882452"/>
    <lineage>
        <taxon>Bacteria</taxon>
        <taxon>Bacillati</taxon>
        <taxon>Actinomycetota</taxon>
        <taxon>Actinomycetes</taxon>
        <taxon>Mycobacteriales</taxon>
        <taxon>Nocardiaceae</taxon>
        <taxon>Williamsia</taxon>
    </lineage>
</organism>
<accession>A0A318RW82</accession>
<name>A0A318RW82_WILLI</name>
<gene>
    <name evidence="2" type="ORF">DFR67_101274</name>
</gene>
<dbReference type="Proteomes" id="UP000247591">
    <property type="component" value="Unassembled WGS sequence"/>
</dbReference>
<dbReference type="EMBL" id="QJSP01000001">
    <property type="protein sequence ID" value="PYE20883.1"/>
    <property type="molecule type" value="Genomic_DNA"/>
</dbReference>
<dbReference type="Gene3D" id="3.10.180.10">
    <property type="entry name" value="2,3-Dihydroxybiphenyl 1,2-Dioxygenase, domain 1"/>
    <property type="match status" value="1"/>
</dbReference>
<dbReference type="Pfam" id="PF00903">
    <property type="entry name" value="Glyoxalase"/>
    <property type="match status" value="1"/>
</dbReference>
<sequence length="129" mass="14011">MEVLSGRIILRPSDPEATTRFYRDQLGLAVAREYPGGTVFFAGAALIEVAAHMGTDGSPPSTSVLWLQVRDIALTERELGTAGVTITRGARTEPWGLIEMHTADPDGTEIIFVEIPDDHPLRRDGRTPA</sequence>
<dbReference type="InterPro" id="IPR037523">
    <property type="entry name" value="VOC_core"/>
</dbReference>
<dbReference type="OrthoDB" id="3428042at2"/>
<dbReference type="GO" id="GO:0016829">
    <property type="term" value="F:lyase activity"/>
    <property type="evidence" value="ECO:0007669"/>
    <property type="project" value="UniProtKB-KW"/>
</dbReference>
<keyword evidence="2" id="KW-0456">Lyase</keyword>
<dbReference type="AlphaFoldDB" id="A0A318RW82"/>
<dbReference type="InterPro" id="IPR029068">
    <property type="entry name" value="Glyas_Bleomycin-R_OHBP_Dase"/>
</dbReference>
<protein>
    <submittedName>
        <fullName evidence="2">Putative enzyme related to lactoylglutathione lyase</fullName>
    </submittedName>
</protein>
<dbReference type="PROSITE" id="PS51819">
    <property type="entry name" value="VOC"/>
    <property type="match status" value="1"/>
</dbReference>
<comment type="caution">
    <text evidence="2">The sequence shown here is derived from an EMBL/GenBank/DDBJ whole genome shotgun (WGS) entry which is preliminary data.</text>
</comment>